<accession>A0A7J7L7U8</accession>
<dbReference type="InterPro" id="IPR002182">
    <property type="entry name" value="NB-ARC"/>
</dbReference>
<dbReference type="PANTHER" id="PTHR36766">
    <property type="entry name" value="PLANT BROAD-SPECTRUM MILDEW RESISTANCE PROTEIN RPW8"/>
    <property type="match status" value="1"/>
</dbReference>
<gene>
    <name evidence="2" type="ORF">GIB67_001250</name>
</gene>
<dbReference type="Gene3D" id="3.40.50.300">
    <property type="entry name" value="P-loop containing nucleotide triphosphate hydrolases"/>
    <property type="match status" value="1"/>
</dbReference>
<dbReference type="InterPro" id="IPR027417">
    <property type="entry name" value="P-loop_NTPase"/>
</dbReference>
<dbReference type="AlphaFoldDB" id="A0A7J7L7U8"/>
<evidence type="ECO:0000313" key="3">
    <source>
        <dbReference type="Proteomes" id="UP000541444"/>
    </source>
</evidence>
<dbReference type="Proteomes" id="UP000541444">
    <property type="component" value="Unassembled WGS sequence"/>
</dbReference>
<keyword evidence="3" id="KW-1185">Reference proteome</keyword>
<dbReference type="EMBL" id="JACGCM010002563">
    <property type="protein sequence ID" value="KAF6138662.1"/>
    <property type="molecule type" value="Genomic_DNA"/>
</dbReference>
<evidence type="ECO:0000313" key="2">
    <source>
        <dbReference type="EMBL" id="KAF6138662.1"/>
    </source>
</evidence>
<comment type="caution">
    <text evidence="2">The sequence shown here is derived from an EMBL/GenBank/DDBJ whole genome shotgun (WGS) entry which is preliminary data.</text>
</comment>
<name>A0A7J7L7U8_9MAGN</name>
<protein>
    <recommendedName>
        <fullName evidence="1">NB-ARC domain-containing protein</fullName>
    </recommendedName>
</protein>
<dbReference type="SUPFAM" id="SSF52540">
    <property type="entry name" value="P-loop containing nucleoside triphosphate hydrolases"/>
    <property type="match status" value="1"/>
</dbReference>
<dbReference type="PANTHER" id="PTHR36766:SF40">
    <property type="entry name" value="DISEASE RESISTANCE PROTEIN RGA3"/>
    <property type="match status" value="1"/>
</dbReference>
<dbReference type="Pfam" id="PF00931">
    <property type="entry name" value="NB-ARC"/>
    <property type="match status" value="1"/>
</dbReference>
<organism evidence="2 3">
    <name type="scientific">Kingdonia uniflora</name>
    <dbReference type="NCBI Taxonomy" id="39325"/>
    <lineage>
        <taxon>Eukaryota</taxon>
        <taxon>Viridiplantae</taxon>
        <taxon>Streptophyta</taxon>
        <taxon>Embryophyta</taxon>
        <taxon>Tracheophyta</taxon>
        <taxon>Spermatophyta</taxon>
        <taxon>Magnoliopsida</taxon>
        <taxon>Ranunculales</taxon>
        <taxon>Circaeasteraceae</taxon>
        <taxon>Kingdonia</taxon>
    </lineage>
</organism>
<evidence type="ECO:0000259" key="1">
    <source>
        <dbReference type="Pfam" id="PF00931"/>
    </source>
</evidence>
<reference evidence="2 3" key="1">
    <citation type="journal article" date="2020" name="IScience">
        <title>Genome Sequencing of the Endangered Kingdonia uniflora (Circaeasteraceae, Ranunculales) Reveals Potential Mechanisms of Evolutionary Specialization.</title>
        <authorList>
            <person name="Sun Y."/>
            <person name="Deng T."/>
            <person name="Zhang A."/>
            <person name="Moore M.J."/>
            <person name="Landis J.B."/>
            <person name="Lin N."/>
            <person name="Zhang H."/>
            <person name="Zhang X."/>
            <person name="Huang J."/>
            <person name="Zhang X."/>
            <person name="Sun H."/>
            <person name="Wang H."/>
        </authorList>
    </citation>
    <scope>NUCLEOTIDE SEQUENCE [LARGE SCALE GENOMIC DNA]</scope>
    <source>
        <strain evidence="2">TB1705</strain>
        <tissue evidence="2">Leaf</tissue>
    </source>
</reference>
<sequence length="101" mass="11559">MCVWVSEPFDLKRIAKAIIEELGGDVPNLTTLQAWHNHLCHSLEGKLFFLVLDDVWTKDRARWERLKLALDHGKKASRIMVITRDNVVAQTVGTTAKHNLQ</sequence>
<feature type="domain" description="NB-ARC" evidence="1">
    <location>
        <begin position="3"/>
        <end position="97"/>
    </location>
</feature>
<proteinExistence type="predicted"/>
<dbReference type="GO" id="GO:0043531">
    <property type="term" value="F:ADP binding"/>
    <property type="evidence" value="ECO:0007669"/>
    <property type="project" value="InterPro"/>
</dbReference>
<dbReference type="OrthoDB" id="5279713at2759"/>